<accession>N0B8J4</accession>
<organism evidence="3 4">
    <name type="scientific">Hyphomicrobium denitrificans 1NES1</name>
    <dbReference type="NCBI Taxonomy" id="670307"/>
    <lineage>
        <taxon>Bacteria</taxon>
        <taxon>Pseudomonadati</taxon>
        <taxon>Pseudomonadota</taxon>
        <taxon>Alphaproteobacteria</taxon>
        <taxon>Hyphomicrobiales</taxon>
        <taxon>Hyphomicrobiaceae</taxon>
        <taxon>Hyphomicrobium</taxon>
    </lineage>
</organism>
<evidence type="ECO:0000256" key="1">
    <source>
        <dbReference type="SAM" id="MobiDB-lite"/>
    </source>
</evidence>
<dbReference type="PANTHER" id="PTHR42852:SF13">
    <property type="entry name" value="PROTEIN DIPZ"/>
    <property type="match status" value="1"/>
</dbReference>
<gene>
    <name evidence="3" type="ORF">HYPDE_34428</name>
</gene>
<dbReference type="SUPFAM" id="SSF52833">
    <property type="entry name" value="Thioredoxin-like"/>
    <property type="match status" value="1"/>
</dbReference>
<protein>
    <recommendedName>
        <fullName evidence="2">Alkyl hydroperoxide reductase subunit C/ Thiol specific antioxidant domain-containing protein</fullName>
    </recommendedName>
</protein>
<dbReference type="AlphaFoldDB" id="N0B8J4"/>
<dbReference type="InterPro" id="IPR000866">
    <property type="entry name" value="AhpC/TSA"/>
</dbReference>
<sequence length="254" mass="28360">MFNPEHPPEIIAQRWLNSDKKRTLKAEKGKVVVIAIWQLQCPGSQTFGLPQAMRLRRAFEEDEVAVFALHMPFEKFAEQTPEKVEAYLKENGITIPVALDKPNGEELPETMTAYELQGTPALLIFDRQGRLRRHYLGAVGDMRLGAEVMGLLIEDKDSPREMAIAIERKLGAALVDPEAHHHHEHGDSCGCGHDHSHHHHHHEHGDSCGCGHDHSHHHHHHEHGDSCGCGHDHDHDHGAAHGEPGHVHGPGCKH</sequence>
<proteinExistence type="predicted"/>
<name>N0B8J4_9HYPH</name>
<evidence type="ECO:0000313" key="3">
    <source>
        <dbReference type="EMBL" id="AGK58557.1"/>
    </source>
</evidence>
<dbReference type="EMBL" id="CP005587">
    <property type="protein sequence ID" value="AGK58557.1"/>
    <property type="molecule type" value="Genomic_DNA"/>
</dbReference>
<dbReference type="eggNOG" id="COG0526">
    <property type="taxonomic scope" value="Bacteria"/>
</dbReference>
<dbReference type="PANTHER" id="PTHR42852">
    <property type="entry name" value="THIOL:DISULFIDE INTERCHANGE PROTEIN DSBE"/>
    <property type="match status" value="1"/>
</dbReference>
<dbReference type="Pfam" id="PF00578">
    <property type="entry name" value="AhpC-TSA"/>
    <property type="match status" value="1"/>
</dbReference>
<keyword evidence="4" id="KW-1185">Reference proteome</keyword>
<dbReference type="OrthoDB" id="9811352at2"/>
<dbReference type="GO" id="GO:0016209">
    <property type="term" value="F:antioxidant activity"/>
    <property type="evidence" value="ECO:0007669"/>
    <property type="project" value="InterPro"/>
</dbReference>
<reference evidence="3 4" key="1">
    <citation type="journal article" date="2013" name="Genome Announc.">
        <title>Genome sequences for three denitrifying bacterial strains isolated from a uranium- and nitrate-contaminated subsurface environment.</title>
        <authorList>
            <person name="Venkatramanan R."/>
            <person name="Prakash O."/>
            <person name="Woyke T."/>
            <person name="Chain P."/>
            <person name="Goodwin L.A."/>
            <person name="Watson D."/>
            <person name="Brooks S."/>
            <person name="Kostka J.E."/>
            <person name="Green S.J."/>
        </authorList>
    </citation>
    <scope>NUCLEOTIDE SEQUENCE [LARGE SCALE GENOMIC DNA]</scope>
    <source>
        <strain evidence="3 4">1NES1</strain>
    </source>
</reference>
<dbReference type="Gene3D" id="3.40.30.10">
    <property type="entry name" value="Glutaredoxin"/>
    <property type="match status" value="1"/>
</dbReference>
<feature type="region of interest" description="Disordered" evidence="1">
    <location>
        <begin position="178"/>
        <end position="229"/>
    </location>
</feature>
<dbReference type="HOGENOM" id="CLU_1093147_0_0_5"/>
<dbReference type="InterPro" id="IPR036249">
    <property type="entry name" value="Thioredoxin-like_sf"/>
</dbReference>
<evidence type="ECO:0000259" key="2">
    <source>
        <dbReference type="Pfam" id="PF00578"/>
    </source>
</evidence>
<dbReference type="STRING" id="670307.HYPDE_34428"/>
<dbReference type="RefSeq" id="WP_015598580.1">
    <property type="nucleotide sequence ID" value="NC_021172.1"/>
</dbReference>
<feature type="compositionally biased region" description="Basic and acidic residues" evidence="1">
    <location>
        <begin position="178"/>
        <end position="187"/>
    </location>
</feature>
<dbReference type="CDD" id="cd02966">
    <property type="entry name" value="TlpA_like_family"/>
    <property type="match status" value="1"/>
</dbReference>
<dbReference type="KEGG" id="hdt:HYPDE_34428"/>
<dbReference type="InterPro" id="IPR050553">
    <property type="entry name" value="Thioredoxin_ResA/DsbE_sf"/>
</dbReference>
<dbReference type="GO" id="GO:0016491">
    <property type="term" value="F:oxidoreductase activity"/>
    <property type="evidence" value="ECO:0007669"/>
    <property type="project" value="InterPro"/>
</dbReference>
<evidence type="ECO:0000313" key="4">
    <source>
        <dbReference type="Proteomes" id="UP000005952"/>
    </source>
</evidence>
<feature type="domain" description="Alkyl hydroperoxide reductase subunit C/ Thiol specific antioxidant" evidence="2">
    <location>
        <begin position="19"/>
        <end position="133"/>
    </location>
</feature>
<dbReference type="Proteomes" id="UP000005952">
    <property type="component" value="Chromosome"/>
</dbReference>